<organism evidence="1 2">
    <name type="scientific">Actinoallomurus acaciae</name>
    <dbReference type="NCBI Taxonomy" id="502577"/>
    <lineage>
        <taxon>Bacteria</taxon>
        <taxon>Bacillati</taxon>
        <taxon>Actinomycetota</taxon>
        <taxon>Actinomycetes</taxon>
        <taxon>Streptosporangiales</taxon>
        <taxon>Thermomonosporaceae</taxon>
        <taxon>Actinoallomurus</taxon>
    </lineage>
</organism>
<name>A0ABV5YR47_9ACTN</name>
<evidence type="ECO:0000313" key="1">
    <source>
        <dbReference type="EMBL" id="MFB9837016.1"/>
    </source>
</evidence>
<dbReference type="EMBL" id="JBHLZP010000334">
    <property type="protein sequence ID" value="MFB9837016.1"/>
    <property type="molecule type" value="Genomic_DNA"/>
</dbReference>
<dbReference type="RefSeq" id="WP_378209800.1">
    <property type="nucleotide sequence ID" value="NZ_JBHLZP010000334.1"/>
</dbReference>
<sequence>MSVRVPIALGWNTAFEEARERMEETAASRYMLPWTLETHVV</sequence>
<reference evidence="1 2" key="1">
    <citation type="submission" date="2024-09" db="EMBL/GenBank/DDBJ databases">
        <authorList>
            <person name="Sun Q."/>
            <person name="Mori K."/>
        </authorList>
    </citation>
    <scope>NUCLEOTIDE SEQUENCE [LARGE SCALE GENOMIC DNA]</scope>
    <source>
        <strain evidence="1 2">TBRC 0563</strain>
    </source>
</reference>
<proteinExistence type="predicted"/>
<keyword evidence="2" id="KW-1185">Reference proteome</keyword>
<comment type="caution">
    <text evidence="1">The sequence shown here is derived from an EMBL/GenBank/DDBJ whole genome shotgun (WGS) entry which is preliminary data.</text>
</comment>
<gene>
    <name evidence="1" type="ORF">ACFFNX_33075</name>
</gene>
<dbReference type="Proteomes" id="UP001589627">
    <property type="component" value="Unassembled WGS sequence"/>
</dbReference>
<protein>
    <submittedName>
        <fullName evidence="1">Uncharacterized protein</fullName>
    </submittedName>
</protein>
<evidence type="ECO:0000313" key="2">
    <source>
        <dbReference type="Proteomes" id="UP001589627"/>
    </source>
</evidence>
<accession>A0ABV5YR47</accession>